<keyword evidence="4 6" id="KW-1133">Transmembrane helix</keyword>
<evidence type="ECO:0000256" key="3">
    <source>
        <dbReference type="ARBA" id="ARBA00022692"/>
    </source>
</evidence>
<feature type="domain" description="Major facilitator superfamily (MFS) profile" evidence="7">
    <location>
        <begin position="1"/>
        <end position="414"/>
    </location>
</feature>
<name>A0A6G1K9L6_9PLEO</name>
<dbReference type="EMBL" id="MU005771">
    <property type="protein sequence ID" value="KAF2709057.1"/>
    <property type="molecule type" value="Genomic_DNA"/>
</dbReference>
<evidence type="ECO:0000256" key="1">
    <source>
        <dbReference type="ARBA" id="ARBA00004141"/>
    </source>
</evidence>
<accession>A0A6G1K9L6</accession>
<dbReference type="GO" id="GO:0022857">
    <property type="term" value="F:transmembrane transporter activity"/>
    <property type="evidence" value="ECO:0007669"/>
    <property type="project" value="InterPro"/>
</dbReference>
<keyword evidence="5 6" id="KW-0472">Membrane</keyword>
<dbReference type="OrthoDB" id="3639251at2759"/>
<dbReference type="GO" id="GO:0016020">
    <property type="term" value="C:membrane"/>
    <property type="evidence" value="ECO:0007669"/>
    <property type="project" value="UniProtKB-SubCell"/>
</dbReference>
<dbReference type="InterPro" id="IPR020846">
    <property type="entry name" value="MFS_dom"/>
</dbReference>
<feature type="transmembrane region" description="Helical" evidence="6">
    <location>
        <begin position="65"/>
        <end position="86"/>
    </location>
</feature>
<evidence type="ECO:0000256" key="2">
    <source>
        <dbReference type="ARBA" id="ARBA00022448"/>
    </source>
</evidence>
<feature type="transmembrane region" description="Helical" evidence="6">
    <location>
        <begin position="388"/>
        <end position="409"/>
    </location>
</feature>
<dbReference type="PANTHER" id="PTHR43791">
    <property type="entry name" value="PERMEASE-RELATED"/>
    <property type="match status" value="1"/>
</dbReference>
<feature type="transmembrane region" description="Helical" evidence="6">
    <location>
        <begin position="356"/>
        <end position="376"/>
    </location>
</feature>
<feature type="transmembrane region" description="Helical" evidence="6">
    <location>
        <begin position="296"/>
        <end position="317"/>
    </location>
</feature>
<feature type="transmembrane region" description="Helical" evidence="6">
    <location>
        <begin position="34"/>
        <end position="53"/>
    </location>
</feature>
<evidence type="ECO:0000256" key="6">
    <source>
        <dbReference type="SAM" id="Phobius"/>
    </source>
</evidence>
<dbReference type="Gene3D" id="1.20.1250.20">
    <property type="entry name" value="MFS general substrate transporter like domains"/>
    <property type="match status" value="2"/>
</dbReference>
<keyword evidence="3 6" id="KW-0812">Transmembrane</keyword>
<feature type="transmembrane region" description="Helical" evidence="6">
    <location>
        <begin position="127"/>
        <end position="149"/>
    </location>
</feature>
<comment type="subcellular location">
    <subcellularLocation>
        <location evidence="1">Membrane</location>
        <topology evidence="1">Multi-pass membrane protein</topology>
    </subcellularLocation>
</comment>
<dbReference type="AlphaFoldDB" id="A0A6G1K9L6"/>
<feature type="transmembrane region" description="Helical" evidence="6">
    <location>
        <begin position="161"/>
        <end position="183"/>
    </location>
</feature>
<evidence type="ECO:0000259" key="7">
    <source>
        <dbReference type="PROSITE" id="PS50850"/>
    </source>
</evidence>
<feature type="transmembrane region" description="Helical" evidence="6">
    <location>
        <begin position="323"/>
        <end position="344"/>
    </location>
</feature>
<dbReference type="SUPFAM" id="SSF103473">
    <property type="entry name" value="MFS general substrate transporter"/>
    <property type="match status" value="1"/>
</dbReference>
<dbReference type="Proteomes" id="UP000799428">
    <property type="component" value="Unassembled WGS sequence"/>
</dbReference>
<dbReference type="FunFam" id="1.20.1250.20:FF:000394">
    <property type="entry name" value="MFS general substrate transporter"/>
    <property type="match status" value="1"/>
</dbReference>
<sequence>MLCVIFGLSLLDRTNVSAAYIAGLAKDLRLDIGARYNIALLIFFIGYALFELPSNLIIRRLGARYWLSFLIISWGACVLGMGFVHSWTTLTILRALLGVFEAGLFPGAIYIIGSWYRQFETAKRVSVFYMASLLTSGFGPIFAYVLSLIRVGDGMYRSGWRWIFIIEGIATIVAGFVAPLFLIEFPEKVTFLTPRQKHIAVTRVSLEQRQGDEVEHPTVMQSLSMLRDWKIGVYSIQYFVAASSVYSLAFFQPIILRQGMHFSYALSQVLSSPPHLFAIVLSLSFAWLSDKIKMRWPILIAQSVTAMVGLLIILYAQAPGVRYFGLFLATFGTQANVPASLAYGQNQTARVQKRGVVAAAMISVGAAGGITGSTIFQSKDAPLYLPGMWATIGMQVLYSTVTLCMSMYLRKMNRLADEGKRPALEGVEGFRYAP</sequence>
<evidence type="ECO:0000313" key="8">
    <source>
        <dbReference type="EMBL" id="KAF2709057.1"/>
    </source>
</evidence>
<organism evidence="8 9">
    <name type="scientific">Pleomassaria siparia CBS 279.74</name>
    <dbReference type="NCBI Taxonomy" id="1314801"/>
    <lineage>
        <taxon>Eukaryota</taxon>
        <taxon>Fungi</taxon>
        <taxon>Dikarya</taxon>
        <taxon>Ascomycota</taxon>
        <taxon>Pezizomycotina</taxon>
        <taxon>Dothideomycetes</taxon>
        <taxon>Pleosporomycetidae</taxon>
        <taxon>Pleosporales</taxon>
        <taxon>Pleomassariaceae</taxon>
        <taxon>Pleomassaria</taxon>
    </lineage>
</organism>
<dbReference type="Pfam" id="PF07690">
    <property type="entry name" value="MFS_1"/>
    <property type="match status" value="1"/>
</dbReference>
<dbReference type="InterPro" id="IPR011701">
    <property type="entry name" value="MFS"/>
</dbReference>
<dbReference type="FunFam" id="1.20.1250.20:FF:000018">
    <property type="entry name" value="MFS transporter permease"/>
    <property type="match status" value="1"/>
</dbReference>
<evidence type="ECO:0000256" key="5">
    <source>
        <dbReference type="ARBA" id="ARBA00023136"/>
    </source>
</evidence>
<reference evidence="8" key="1">
    <citation type="journal article" date="2020" name="Stud. Mycol.">
        <title>101 Dothideomycetes genomes: a test case for predicting lifestyles and emergence of pathogens.</title>
        <authorList>
            <person name="Haridas S."/>
            <person name="Albert R."/>
            <person name="Binder M."/>
            <person name="Bloem J."/>
            <person name="Labutti K."/>
            <person name="Salamov A."/>
            <person name="Andreopoulos B."/>
            <person name="Baker S."/>
            <person name="Barry K."/>
            <person name="Bills G."/>
            <person name="Bluhm B."/>
            <person name="Cannon C."/>
            <person name="Castanera R."/>
            <person name="Culley D."/>
            <person name="Daum C."/>
            <person name="Ezra D."/>
            <person name="Gonzalez J."/>
            <person name="Henrissat B."/>
            <person name="Kuo A."/>
            <person name="Liang C."/>
            <person name="Lipzen A."/>
            <person name="Lutzoni F."/>
            <person name="Magnuson J."/>
            <person name="Mondo S."/>
            <person name="Nolan M."/>
            <person name="Ohm R."/>
            <person name="Pangilinan J."/>
            <person name="Park H.-J."/>
            <person name="Ramirez L."/>
            <person name="Alfaro M."/>
            <person name="Sun H."/>
            <person name="Tritt A."/>
            <person name="Yoshinaga Y."/>
            <person name="Zwiers L.-H."/>
            <person name="Turgeon B."/>
            <person name="Goodwin S."/>
            <person name="Spatafora J."/>
            <person name="Crous P."/>
            <person name="Grigoriev I."/>
        </authorList>
    </citation>
    <scope>NUCLEOTIDE SEQUENCE</scope>
    <source>
        <strain evidence="8">CBS 279.74</strain>
    </source>
</reference>
<keyword evidence="9" id="KW-1185">Reference proteome</keyword>
<dbReference type="PANTHER" id="PTHR43791:SF47">
    <property type="entry name" value="MAJOR FACILITATOR SUPERFAMILY (MFS) PROFILE DOMAIN-CONTAINING PROTEIN-RELATED"/>
    <property type="match status" value="1"/>
</dbReference>
<dbReference type="InterPro" id="IPR036259">
    <property type="entry name" value="MFS_trans_sf"/>
</dbReference>
<keyword evidence="2" id="KW-0813">Transport</keyword>
<evidence type="ECO:0000313" key="9">
    <source>
        <dbReference type="Proteomes" id="UP000799428"/>
    </source>
</evidence>
<feature type="transmembrane region" description="Helical" evidence="6">
    <location>
        <begin position="231"/>
        <end position="252"/>
    </location>
</feature>
<dbReference type="PROSITE" id="PS50850">
    <property type="entry name" value="MFS"/>
    <property type="match status" value="1"/>
</dbReference>
<gene>
    <name evidence="8" type="ORF">K504DRAFT_380165</name>
</gene>
<proteinExistence type="predicted"/>
<evidence type="ECO:0000256" key="4">
    <source>
        <dbReference type="ARBA" id="ARBA00022989"/>
    </source>
</evidence>
<feature type="transmembrane region" description="Helical" evidence="6">
    <location>
        <begin position="92"/>
        <end position="115"/>
    </location>
</feature>
<protein>
    <submittedName>
        <fullName evidence="8">Retrograde regulation protein 2</fullName>
    </submittedName>
</protein>
<feature type="transmembrane region" description="Helical" evidence="6">
    <location>
        <begin position="272"/>
        <end position="289"/>
    </location>
</feature>